<feature type="region of interest" description="Disordered" evidence="7">
    <location>
        <begin position="697"/>
        <end position="723"/>
    </location>
</feature>
<feature type="region of interest" description="Disordered" evidence="7">
    <location>
        <begin position="238"/>
        <end position="325"/>
    </location>
</feature>
<evidence type="ECO:0000256" key="3">
    <source>
        <dbReference type="ARBA" id="ARBA00022824"/>
    </source>
</evidence>
<evidence type="ECO:0000259" key="8">
    <source>
        <dbReference type="PROSITE" id="PS50845"/>
    </source>
</evidence>
<evidence type="ECO:0000256" key="2">
    <source>
        <dbReference type="ARBA" id="ARBA00022692"/>
    </source>
</evidence>
<dbReference type="Pfam" id="PF02453">
    <property type="entry name" value="Reticulon"/>
    <property type="match status" value="1"/>
</dbReference>
<dbReference type="GO" id="GO:0005789">
    <property type="term" value="C:endoplasmic reticulum membrane"/>
    <property type="evidence" value="ECO:0007669"/>
    <property type="project" value="UniProtKB-SubCell"/>
</dbReference>
<dbReference type="PROSITE" id="PS50845">
    <property type="entry name" value="RETICULON"/>
    <property type="match status" value="1"/>
</dbReference>
<keyword evidence="2 6" id="KW-0812">Transmembrane</keyword>
<protein>
    <recommendedName>
        <fullName evidence="6">Reticulon-like protein</fullName>
    </recommendedName>
</protein>
<feature type="domain" description="Reticulon" evidence="8">
    <location>
        <begin position="469"/>
        <end position="623"/>
    </location>
</feature>
<evidence type="ECO:0000313" key="10">
    <source>
        <dbReference type="Proteomes" id="UP000807159"/>
    </source>
</evidence>
<dbReference type="AlphaFoldDB" id="A0A8T2WNW3"/>
<comment type="caution">
    <text evidence="9">The sequence shown here is derived from an EMBL/GenBank/DDBJ whole genome shotgun (WGS) entry which is preliminary data.</text>
</comment>
<keyword evidence="4 6" id="KW-1133">Transmembrane helix</keyword>
<evidence type="ECO:0000313" key="9">
    <source>
        <dbReference type="EMBL" id="KAH8481833.1"/>
    </source>
</evidence>
<accession>A0A8T2WNW3</accession>
<feature type="transmembrane region" description="Helical" evidence="6">
    <location>
        <begin position="643"/>
        <end position="672"/>
    </location>
</feature>
<evidence type="ECO:0000256" key="1">
    <source>
        <dbReference type="ARBA" id="ARBA00004477"/>
    </source>
</evidence>
<dbReference type="InterPro" id="IPR044647">
    <property type="entry name" value="RTNLB17/18/21"/>
</dbReference>
<comment type="subcellular location">
    <subcellularLocation>
        <location evidence="1 6">Endoplasmic reticulum membrane</location>
        <topology evidence="1 6">Multi-pass membrane protein</topology>
    </subcellularLocation>
</comment>
<keyword evidence="5 6" id="KW-0472">Membrane</keyword>
<feature type="region of interest" description="Disordered" evidence="7">
    <location>
        <begin position="40"/>
        <end position="188"/>
    </location>
</feature>
<evidence type="ECO:0000256" key="5">
    <source>
        <dbReference type="ARBA" id="ARBA00023136"/>
    </source>
</evidence>
<dbReference type="InterPro" id="IPR003388">
    <property type="entry name" value="Reticulon"/>
</dbReference>
<feature type="transmembrane region" description="Helical" evidence="6">
    <location>
        <begin position="503"/>
        <end position="523"/>
    </location>
</feature>
<dbReference type="PANTHER" id="PTHR46626:SF1">
    <property type="entry name" value="RETICULON-LIKE PROTEIN B21"/>
    <property type="match status" value="1"/>
</dbReference>
<feature type="compositionally biased region" description="Basic and acidic residues" evidence="7">
    <location>
        <begin position="175"/>
        <end position="188"/>
    </location>
</feature>
<feature type="compositionally biased region" description="Polar residues" evidence="7">
    <location>
        <begin position="706"/>
        <end position="715"/>
    </location>
</feature>
<dbReference type="EMBL" id="JACEGQ020000018">
    <property type="protein sequence ID" value="KAH8481833.1"/>
    <property type="molecule type" value="Genomic_DNA"/>
</dbReference>
<organism evidence="9 10">
    <name type="scientific">Populus deltoides</name>
    <name type="common">Eastern poplar</name>
    <name type="synonym">Eastern cottonwood</name>
    <dbReference type="NCBI Taxonomy" id="3696"/>
    <lineage>
        <taxon>Eukaryota</taxon>
        <taxon>Viridiplantae</taxon>
        <taxon>Streptophyta</taxon>
        <taxon>Embryophyta</taxon>
        <taxon>Tracheophyta</taxon>
        <taxon>Spermatophyta</taxon>
        <taxon>Magnoliopsida</taxon>
        <taxon>eudicotyledons</taxon>
        <taxon>Gunneridae</taxon>
        <taxon>Pentapetalae</taxon>
        <taxon>rosids</taxon>
        <taxon>fabids</taxon>
        <taxon>Malpighiales</taxon>
        <taxon>Salicaceae</taxon>
        <taxon>Saliceae</taxon>
        <taxon>Populus</taxon>
    </lineage>
</organism>
<dbReference type="PANTHER" id="PTHR46626">
    <property type="entry name" value="RETICULON-LIKE PROTEIN B17"/>
    <property type="match status" value="1"/>
</dbReference>
<keyword evidence="3 6" id="KW-0256">Endoplasmic reticulum</keyword>
<proteinExistence type="predicted"/>
<evidence type="ECO:0000256" key="4">
    <source>
        <dbReference type="ARBA" id="ARBA00022989"/>
    </source>
</evidence>
<evidence type="ECO:0000256" key="6">
    <source>
        <dbReference type="RuleBase" id="RU363132"/>
    </source>
</evidence>
<keyword evidence="10" id="KW-1185">Reference proteome</keyword>
<reference evidence="9" key="1">
    <citation type="journal article" date="2021" name="J. Hered.">
        <title>Genome Assembly of Salicaceae Populus deltoides (Eastern Cottonwood) I-69 Based on Nanopore Sequencing and Hi-C Technologies.</title>
        <authorList>
            <person name="Bai S."/>
            <person name="Wu H."/>
            <person name="Zhang J."/>
            <person name="Pan Z."/>
            <person name="Zhao W."/>
            <person name="Li Z."/>
            <person name="Tong C."/>
        </authorList>
    </citation>
    <scope>NUCLEOTIDE SEQUENCE</scope>
    <source>
        <tissue evidence="9">Leaf</tissue>
    </source>
</reference>
<name>A0A8T2WNW3_POPDE</name>
<sequence>MDVSRRRAGVKTSVVAGSVWENRMKLDEVKGGIKVFNGEENVEESRSSNGDVGKKMVKRGQTGTSASVAMSGKRKTWKSESFDGPIQISKGKNTDQLCKELSVSADGIKKNPVQARKGRSGGSNKELSLSVDGIDKSSIQVKKGSKELDGIVRSPIQVKKGRSEPTKDVGVSVDGNEKSPRQIRKQRSDIKEVVEYDVELRNVKSDSVKVAEQSETGKDPVLDGGVERNSVQLRMAKSEADKVLDESVNGIEKNPPEIEETGSEETCKEPGVCQEKVISISETNESVEKPPPKLLVDNPPSHDDDDDVVIDGDEDIEGDEDEEEIEEEIEIQIEKKSLDIKEINIAEEKLKKVETNVAKEKPKKVETNVAEQKPKKVETNVAEQKPRKVEICIPEQKPKKVVSEVKKVQQFNNRTAPASSIVNKQPPPVIKRATLYQNLAKAAPNPSIPVANEYQNFKETRRHSKLQNLVDLVMWRDISRSTLAFGMGTFIIISSSYTKDLHVSFISVMSYLGLVYLATIFLYRSLICRGVIDIDDDGSYVLGEGEAIWLLKLVLPYLNECLLKIRALFSGDPATTMKMAVLLFVFARCGSSITIWKMARLGFFGVFTVPKVCSSYSTQLTAYGKFWIRRFRDAWESCSHKKAVALCIFTLVWNLSSMVARIWAVFMMFVAVRYYQQTMERDDWVVEEEVDTEADGTWHGDIAGQRQGSGPTSVEVNKVKKGS</sequence>
<gene>
    <name evidence="9" type="ORF">H0E87_029351</name>
</gene>
<feature type="compositionally biased region" description="Acidic residues" evidence="7">
    <location>
        <begin position="303"/>
        <end position="325"/>
    </location>
</feature>
<evidence type="ECO:0000256" key="7">
    <source>
        <dbReference type="SAM" id="MobiDB-lite"/>
    </source>
</evidence>
<dbReference type="Proteomes" id="UP000807159">
    <property type="component" value="Chromosome 18"/>
</dbReference>